<organism evidence="1 2">
    <name type="scientific">Alcanivorax xiamenensis</name>
    <dbReference type="NCBI Taxonomy" id="1177156"/>
    <lineage>
        <taxon>Bacteria</taxon>
        <taxon>Pseudomonadati</taxon>
        <taxon>Pseudomonadota</taxon>
        <taxon>Gammaproteobacteria</taxon>
        <taxon>Oceanospirillales</taxon>
        <taxon>Alcanivoracaceae</taxon>
        <taxon>Alcanivorax</taxon>
    </lineage>
</organism>
<dbReference type="PANTHER" id="PTHR21015">
    <property type="entry name" value="UDP-N-ACETYLGLUCOSAMINE--N-ACETYLMURAMYL-(PENTAPEPTIDE) PYROPHOSPHORYL-UNDECAPRENOL N-ACETYLGLUCOSAMINE TRANSFERASE 1"/>
    <property type="match status" value="1"/>
</dbReference>
<sequence>MTALSVVFRADASLRIGSGHVMRCLTLAAALQRHGAEIHFLCRDLPGHLGARIQQAGHRLTLLPAPTGDVVPAPGAPAHAAWLGVPADEDARDCAAALAGLEVDWLVVDHYALDQRWEGALRDRVGAILAIDDLADRRHDVDVLLDQNLGRRVEDYHDLLPTPATPLIGPRFALLRPEFAQWRQLALARRDAGLPERILVSLGGTDPDNVTSAVLATLSTAPLPASIKVDVVMGASAPGLVEVRERASTVPFECSVEVNVTDMARRLCEADLAIGAAGGSAWERCCLGLPTWMVVLADNQRPGARALVEAGAAMIIGDVTERPLRIDLPALDDPVGMLRMARAASALCDGLGAERVAQHMVGPTSEKSGP</sequence>
<dbReference type="SUPFAM" id="SSF53756">
    <property type="entry name" value="UDP-Glycosyltransferase/glycogen phosphorylase"/>
    <property type="match status" value="1"/>
</dbReference>
<name>A0ABQ6Y5X6_9GAMM</name>
<reference evidence="1 2" key="1">
    <citation type="submission" date="2012-09" db="EMBL/GenBank/DDBJ databases">
        <title>Genome Sequence of alkane-degrading Bacterium Alcanivorax sp. 6-D-6.</title>
        <authorList>
            <person name="Lai Q."/>
            <person name="Shao Z."/>
        </authorList>
    </citation>
    <scope>NUCLEOTIDE SEQUENCE [LARGE SCALE GENOMIC DNA]</scope>
    <source>
        <strain evidence="1 2">6-D-6</strain>
    </source>
</reference>
<evidence type="ECO:0000313" key="2">
    <source>
        <dbReference type="Proteomes" id="UP000771797"/>
    </source>
</evidence>
<keyword evidence="2" id="KW-1185">Reference proteome</keyword>
<protein>
    <submittedName>
        <fullName evidence="1">Polysaccharide biosynthesis protein</fullName>
    </submittedName>
</protein>
<proteinExistence type="predicted"/>
<dbReference type="Gene3D" id="3.40.50.2000">
    <property type="entry name" value="Glycogen Phosphorylase B"/>
    <property type="match status" value="1"/>
</dbReference>
<comment type="caution">
    <text evidence="1">The sequence shown here is derived from an EMBL/GenBank/DDBJ whole genome shotgun (WGS) entry which is preliminary data.</text>
</comment>
<accession>A0ABQ6Y5X6</accession>
<dbReference type="InterPro" id="IPR020023">
    <property type="entry name" value="PseG"/>
</dbReference>
<dbReference type="RefSeq" id="WP_133491635.1">
    <property type="nucleotide sequence ID" value="NZ_AQPF01000026.1"/>
</dbReference>
<dbReference type="Gene3D" id="3.40.50.11190">
    <property type="match status" value="1"/>
</dbReference>
<dbReference type="Proteomes" id="UP000771797">
    <property type="component" value="Unassembled WGS sequence"/>
</dbReference>
<evidence type="ECO:0000313" key="1">
    <source>
        <dbReference type="EMBL" id="KAF0804705.1"/>
    </source>
</evidence>
<dbReference type="NCBIfam" id="TIGR03590">
    <property type="entry name" value="PseG"/>
    <property type="match status" value="1"/>
</dbReference>
<gene>
    <name evidence="1" type="ORF">A6D6_02857</name>
</gene>
<dbReference type="PANTHER" id="PTHR21015:SF22">
    <property type="entry name" value="GLYCOSYLTRANSFERASE"/>
    <property type="match status" value="1"/>
</dbReference>
<dbReference type="EMBL" id="AQPF01000026">
    <property type="protein sequence ID" value="KAF0804705.1"/>
    <property type="molecule type" value="Genomic_DNA"/>
</dbReference>